<sequence length="234" mass="26473">MPKLNHQAGENVRKMALKRRIKAITSFVSAGFMALFPFLFVKIFGAFLERRSSLNSSQTPSLRLQLPIIFYVIFIFISLGLVINGIYLWKRANHADQGAKGEEDIAQLMTKLKQEGWQIEYGVWLGNGLGDADIICISPRGKAYVIDVKSHRGKVTTDGTQLYKKMGKSTYPFKKNFLQQAMKQALQVKKQKKLNFVTPIVAFSNAQVSLQAEKLQNVYVVEKEKLISLLKSLE</sequence>
<evidence type="ECO:0000256" key="1">
    <source>
        <dbReference type="SAM" id="Phobius"/>
    </source>
</evidence>
<keyword evidence="1" id="KW-0472">Membrane</keyword>
<dbReference type="EMBL" id="LJOY01000138">
    <property type="protein sequence ID" value="OBQ16648.1"/>
    <property type="molecule type" value="Genomic_DNA"/>
</dbReference>
<dbReference type="PATRIC" id="fig|1710894.3.peg.99"/>
<feature type="domain" description="NERD" evidence="2">
    <location>
        <begin position="98"/>
        <end position="204"/>
    </location>
</feature>
<accession>A0A1B7VGG2</accession>
<evidence type="ECO:0000259" key="2">
    <source>
        <dbReference type="Pfam" id="PF08378"/>
    </source>
</evidence>
<evidence type="ECO:0000313" key="4">
    <source>
        <dbReference type="Proteomes" id="UP000092382"/>
    </source>
</evidence>
<keyword evidence="1" id="KW-0812">Transmembrane</keyword>
<dbReference type="Pfam" id="PF08378">
    <property type="entry name" value="NERD"/>
    <property type="match status" value="1"/>
</dbReference>
<feature type="transmembrane region" description="Helical" evidence="1">
    <location>
        <begin position="21"/>
        <end position="48"/>
    </location>
</feature>
<gene>
    <name evidence="3" type="ORF">AN481_19280</name>
</gene>
<reference evidence="3 4" key="1">
    <citation type="submission" date="2015-09" db="EMBL/GenBank/DDBJ databases">
        <title>Whole genome shotgun sequence assembly of Aphanizomenon flos-aquae UKL13.</title>
        <authorList>
            <person name="Driscoll C."/>
        </authorList>
    </citation>
    <scope>NUCLEOTIDE SEQUENCE [LARGE SCALE GENOMIC DNA]</scope>
    <source>
        <strain evidence="3">MDT13</strain>
    </source>
</reference>
<dbReference type="AlphaFoldDB" id="A0A1B7VGG2"/>
<keyword evidence="1" id="KW-1133">Transmembrane helix</keyword>
<proteinExistence type="predicted"/>
<dbReference type="InterPro" id="IPR011528">
    <property type="entry name" value="NERD"/>
</dbReference>
<comment type="caution">
    <text evidence="3">The sequence shown here is derived from an EMBL/GenBank/DDBJ whole genome shotgun (WGS) entry which is preliminary data.</text>
</comment>
<feature type="transmembrane region" description="Helical" evidence="1">
    <location>
        <begin position="68"/>
        <end position="89"/>
    </location>
</feature>
<evidence type="ECO:0000313" key="3">
    <source>
        <dbReference type="EMBL" id="OBQ16648.1"/>
    </source>
</evidence>
<name>A0A1B7VGG2_APHFL</name>
<dbReference type="Proteomes" id="UP000092382">
    <property type="component" value="Unassembled WGS sequence"/>
</dbReference>
<organism evidence="3 4">
    <name type="scientific">Aphanizomenon flos-aquae LD13</name>
    <dbReference type="NCBI Taxonomy" id="1710894"/>
    <lineage>
        <taxon>Bacteria</taxon>
        <taxon>Bacillati</taxon>
        <taxon>Cyanobacteriota</taxon>
        <taxon>Cyanophyceae</taxon>
        <taxon>Nostocales</taxon>
        <taxon>Aphanizomenonaceae</taxon>
        <taxon>Aphanizomenon</taxon>
    </lineage>
</organism>
<protein>
    <submittedName>
        <fullName evidence="3">Nuclease</fullName>
    </submittedName>
</protein>